<organism evidence="8 9">
    <name type="scientific">Riccia fluitans</name>
    <dbReference type="NCBI Taxonomy" id="41844"/>
    <lineage>
        <taxon>Eukaryota</taxon>
        <taxon>Viridiplantae</taxon>
        <taxon>Streptophyta</taxon>
        <taxon>Embryophyta</taxon>
        <taxon>Marchantiophyta</taxon>
        <taxon>Marchantiopsida</taxon>
        <taxon>Marchantiidae</taxon>
        <taxon>Marchantiales</taxon>
        <taxon>Ricciaceae</taxon>
        <taxon>Riccia</taxon>
    </lineage>
</organism>
<dbReference type="NCBIfam" id="TIGR00861">
    <property type="entry name" value="MIP"/>
    <property type="match status" value="1"/>
</dbReference>
<feature type="transmembrane region" description="Helical" evidence="7">
    <location>
        <begin position="142"/>
        <end position="165"/>
    </location>
</feature>
<reference evidence="8 9" key="1">
    <citation type="submission" date="2024-09" db="EMBL/GenBank/DDBJ databases">
        <title>Chromosome-scale assembly of Riccia fluitans.</title>
        <authorList>
            <person name="Paukszto L."/>
            <person name="Sawicki J."/>
            <person name="Karawczyk K."/>
            <person name="Piernik-Szablinska J."/>
            <person name="Szczecinska M."/>
            <person name="Mazdziarz M."/>
        </authorList>
    </citation>
    <scope>NUCLEOTIDE SEQUENCE [LARGE SCALE GENOMIC DNA]</scope>
    <source>
        <strain evidence="8">Rf_01</strain>
        <tissue evidence="8">Aerial parts of the thallus</tissue>
    </source>
</reference>
<dbReference type="Proteomes" id="UP001605036">
    <property type="component" value="Unassembled WGS sequence"/>
</dbReference>
<keyword evidence="9" id="KW-1185">Reference proteome</keyword>
<keyword evidence="4 7" id="KW-1133">Transmembrane helix</keyword>
<dbReference type="PRINTS" id="PR00783">
    <property type="entry name" value="MINTRINSICP"/>
</dbReference>
<dbReference type="AlphaFoldDB" id="A0ABD1YEC7"/>
<dbReference type="Gene3D" id="1.20.1080.10">
    <property type="entry name" value="Glycerol uptake facilitator protein"/>
    <property type="match status" value="1"/>
</dbReference>
<dbReference type="Pfam" id="PF00230">
    <property type="entry name" value="MIP"/>
    <property type="match status" value="1"/>
</dbReference>
<feature type="transmembrane region" description="Helical" evidence="7">
    <location>
        <begin position="69"/>
        <end position="89"/>
    </location>
</feature>
<dbReference type="CDD" id="cd00333">
    <property type="entry name" value="MIP"/>
    <property type="match status" value="1"/>
</dbReference>
<evidence type="ECO:0000256" key="7">
    <source>
        <dbReference type="SAM" id="Phobius"/>
    </source>
</evidence>
<dbReference type="InterPro" id="IPR022357">
    <property type="entry name" value="MIP_CS"/>
</dbReference>
<keyword evidence="2 6" id="KW-0813">Transport</keyword>
<comment type="similarity">
    <text evidence="6">Belongs to the MIP/aquaporin (TC 1.A.8) family.</text>
</comment>
<dbReference type="EMBL" id="JBHFFA010000004">
    <property type="protein sequence ID" value="KAL2629087.1"/>
    <property type="molecule type" value="Genomic_DNA"/>
</dbReference>
<evidence type="ECO:0000256" key="3">
    <source>
        <dbReference type="ARBA" id="ARBA00022692"/>
    </source>
</evidence>
<dbReference type="InterPro" id="IPR034294">
    <property type="entry name" value="Aquaporin_transptr"/>
</dbReference>
<evidence type="ECO:0000256" key="2">
    <source>
        <dbReference type="ARBA" id="ARBA00022448"/>
    </source>
</evidence>
<evidence type="ECO:0000256" key="5">
    <source>
        <dbReference type="ARBA" id="ARBA00023136"/>
    </source>
</evidence>
<evidence type="ECO:0000256" key="1">
    <source>
        <dbReference type="ARBA" id="ARBA00004141"/>
    </source>
</evidence>
<comment type="subcellular location">
    <subcellularLocation>
        <location evidence="1">Membrane</location>
        <topology evidence="1">Multi-pass membrane protein</topology>
    </subcellularLocation>
</comment>
<evidence type="ECO:0000256" key="4">
    <source>
        <dbReference type="ARBA" id="ARBA00022989"/>
    </source>
</evidence>
<keyword evidence="3 6" id="KW-0812">Transmembrane</keyword>
<evidence type="ECO:0000256" key="6">
    <source>
        <dbReference type="RuleBase" id="RU000477"/>
    </source>
</evidence>
<dbReference type="InterPro" id="IPR000425">
    <property type="entry name" value="MIP"/>
</dbReference>
<feature type="transmembrane region" description="Helical" evidence="7">
    <location>
        <begin position="185"/>
        <end position="208"/>
    </location>
</feature>
<protein>
    <submittedName>
        <fullName evidence="8">Uncharacterized protein</fullName>
    </submittedName>
</protein>
<comment type="caution">
    <text evidence="8">The sequence shown here is derived from an EMBL/GenBank/DDBJ whole genome shotgun (WGS) entry which is preliminary data.</text>
</comment>
<dbReference type="InterPro" id="IPR023271">
    <property type="entry name" value="Aquaporin-like"/>
</dbReference>
<feature type="transmembrane region" description="Helical" evidence="7">
    <location>
        <begin position="269"/>
        <end position="290"/>
    </location>
</feature>
<keyword evidence="5 7" id="KW-0472">Membrane</keyword>
<name>A0ABD1YEC7_9MARC</name>
<gene>
    <name evidence="8" type="ORF">R1flu_013773</name>
</gene>
<dbReference type="PROSITE" id="PS00221">
    <property type="entry name" value="MIP"/>
    <property type="match status" value="1"/>
</dbReference>
<sequence length="308" mass="32604">MTESESAGVREHMKMQVNNPTAEEFSSEHVKIGADSAADLTELKGYREPGPSPVLDVHELRTWSIWRAAIAEFMATLILVFIGVSTAVGNHRDSPSGVGQLGIAWSFGATVFILVYCIAGISGGHINPAVTLGLFLGRRMSLFRALIYMVAQTAGGVCGAGVARGLHGYEFEAAGGGANVLSRGISTGVGLGIEIVGTFILVYVVYSATDAKRNAQDSHVPVLAPLPIGLAVFVLNLGMIPITGCSVKPARSFGPAAIYNGHKVWDDQWIFWVGPFLGAAAAAFYHQFVLRGCRSHFVVSSAALTQKI</sequence>
<evidence type="ECO:0000313" key="9">
    <source>
        <dbReference type="Proteomes" id="UP001605036"/>
    </source>
</evidence>
<feature type="transmembrane region" description="Helical" evidence="7">
    <location>
        <begin position="220"/>
        <end position="242"/>
    </location>
</feature>
<evidence type="ECO:0000313" key="8">
    <source>
        <dbReference type="EMBL" id="KAL2629087.1"/>
    </source>
</evidence>
<dbReference type="SUPFAM" id="SSF81338">
    <property type="entry name" value="Aquaporin-like"/>
    <property type="match status" value="1"/>
</dbReference>
<dbReference type="PANTHER" id="PTHR45687">
    <property type="entry name" value="AQUAPORIN OR AQUAGLYCEROPORIN RELATED"/>
    <property type="match status" value="1"/>
</dbReference>
<dbReference type="GO" id="GO:0016020">
    <property type="term" value="C:membrane"/>
    <property type="evidence" value="ECO:0007669"/>
    <property type="project" value="UniProtKB-SubCell"/>
</dbReference>
<accession>A0ABD1YEC7</accession>
<proteinExistence type="inferred from homology"/>
<feature type="transmembrane region" description="Helical" evidence="7">
    <location>
        <begin position="101"/>
        <end position="121"/>
    </location>
</feature>